<dbReference type="GO" id="GO:0045259">
    <property type="term" value="C:proton-transporting ATP synthase complex"/>
    <property type="evidence" value="ECO:0007669"/>
    <property type="project" value="UniProtKB-KW"/>
</dbReference>
<dbReference type="GO" id="GO:0046933">
    <property type="term" value="F:proton-transporting ATP synthase activity, rotational mechanism"/>
    <property type="evidence" value="ECO:0007669"/>
    <property type="project" value="UniProtKB-UniRule"/>
</dbReference>
<keyword evidence="10 13" id="KW-0066">ATP synthesis</keyword>
<dbReference type="NCBIfam" id="TIGR01144">
    <property type="entry name" value="ATP_synt_b"/>
    <property type="match status" value="1"/>
</dbReference>
<reference evidence="17" key="2">
    <citation type="submission" date="2022-06" db="EMBL/GenBank/DDBJ databases">
        <authorList>
            <person name="Holder M.E."/>
            <person name="Ajami N.J."/>
            <person name="Petrosino J.F."/>
        </authorList>
    </citation>
    <scope>NUCLEOTIDE SEQUENCE</scope>
    <source>
        <strain evidence="17">RMA 8861</strain>
    </source>
</reference>
<feature type="coiled-coil region" evidence="15">
    <location>
        <begin position="31"/>
        <end position="123"/>
    </location>
</feature>
<keyword evidence="3 13" id="KW-1003">Cell membrane</keyword>
<evidence type="ECO:0000256" key="8">
    <source>
        <dbReference type="ARBA" id="ARBA00023065"/>
    </source>
</evidence>
<keyword evidence="4 13" id="KW-0138">CF(0)</keyword>
<keyword evidence="2 13" id="KW-0813">Transport</keyword>
<comment type="function">
    <text evidence="13">Component of the F(0) channel, it forms part of the peripheral stalk, linking F(1) to F(0).</text>
</comment>
<evidence type="ECO:0000256" key="3">
    <source>
        <dbReference type="ARBA" id="ARBA00022475"/>
    </source>
</evidence>
<evidence type="ECO:0000256" key="6">
    <source>
        <dbReference type="ARBA" id="ARBA00022781"/>
    </source>
</evidence>
<dbReference type="Gene3D" id="1.20.5.620">
    <property type="entry name" value="F1F0 ATP synthase subunit B, membrane domain"/>
    <property type="match status" value="1"/>
</dbReference>
<dbReference type="InterPro" id="IPR050059">
    <property type="entry name" value="ATP_synthase_B_chain"/>
</dbReference>
<dbReference type="HAMAP" id="MF_01398">
    <property type="entry name" value="ATP_synth_b_bprime"/>
    <property type="match status" value="1"/>
</dbReference>
<dbReference type="SUPFAM" id="SSF81573">
    <property type="entry name" value="F1F0 ATP synthase subunit B, membrane domain"/>
    <property type="match status" value="1"/>
</dbReference>
<evidence type="ECO:0000256" key="10">
    <source>
        <dbReference type="ARBA" id="ARBA00023310"/>
    </source>
</evidence>
<evidence type="ECO:0000256" key="11">
    <source>
        <dbReference type="ARBA" id="ARBA00025198"/>
    </source>
</evidence>
<evidence type="ECO:0000313" key="17">
    <source>
        <dbReference type="EMBL" id="USS01333.1"/>
    </source>
</evidence>
<dbReference type="PANTHER" id="PTHR33445:SF1">
    <property type="entry name" value="ATP SYNTHASE SUBUNIT B"/>
    <property type="match status" value="1"/>
</dbReference>
<dbReference type="GeneID" id="303561045"/>
<evidence type="ECO:0000256" key="4">
    <source>
        <dbReference type="ARBA" id="ARBA00022547"/>
    </source>
</evidence>
<dbReference type="AlphaFoldDB" id="A0A9N7PJJ8"/>
<evidence type="ECO:0000256" key="14">
    <source>
        <dbReference type="RuleBase" id="RU003848"/>
    </source>
</evidence>
<protein>
    <recommendedName>
        <fullName evidence="13">ATP synthase subunit b</fullName>
    </recommendedName>
    <alternativeName>
        <fullName evidence="13">ATP synthase F(0) sector subunit b</fullName>
    </alternativeName>
    <alternativeName>
        <fullName evidence="13">ATPase subunit I</fullName>
    </alternativeName>
    <alternativeName>
        <fullName evidence="13">F-type ATPase subunit b</fullName>
        <shortName evidence="13">F-ATPase subunit b</shortName>
    </alternativeName>
</protein>
<comment type="subcellular location">
    <subcellularLocation>
        <location evidence="13">Cell membrane</location>
        <topology evidence="13">Single-pass membrane protein</topology>
    </subcellularLocation>
    <subcellularLocation>
        <location evidence="12">Endomembrane system</location>
        <topology evidence="12">Single-pass membrane protein</topology>
    </subcellularLocation>
</comment>
<dbReference type="EMBL" id="CP023671">
    <property type="protein sequence ID" value="AYE34740.1"/>
    <property type="molecule type" value="Genomic_DNA"/>
</dbReference>
<dbReference type="Pfam" id="PF00430">
    <property type="entry name" value="ATP-synt_B"/>
    <property type="match status" value="1"/>
</dbReference>
<dbReference type="NCBIfam" id="NF009992">
    <property type="entry name" value="PRK13461.1"/>
    <property type="match status" value="1"/>
</dbReference>
<evidence type="ECO:0000313" key="16">
    <source>
        <dbReference type="EMBL" id="AYE34740.1"/>
    </source>
</evidence>
<sequence length="159" mass="18574">MDIDKSVIIATIINFIILLAILKHFFFDKVKAIIEERENDITTQLDNAEEELEKARMLAIENERVLKGAREEGKKITERHKEKAEKIYEEIIDEANQEAKVILERAKVEINREKEKVEYQLKKEAIDLAIELSKKVIEKNINEQDNRDLIGDFINKVGK</sequence>
<comment type="similarity">
    <text evidence="1 13 14">Belongs to the ATPase B chain family.</text>
</comment>
<gene>
    <name evidence="13 16" type="primary">atpF</name>
    <name evidence="16" type="ORF">CP523_10170</name>
    <name evidence="17" type="ORF">NH397_02510</name>
</gene>
<dbReference type="OrthoDB" id="9795863at2"/>
<evidence type="ECO:0000256" key="12">
    <source>
        <dbReference type="ARBA" id="ARBA00037847"/>
    </source>
</evidence>
<comment type="subunit">
    <text evidence="13">F-type ATPases have 2 components, F(1) - the catalytic core - and F(0) - the membrane proton channel. F(1) has five subunits: alpha(3), beta(3), gamma(1), delta(1), epsilon(1). F(0) has three main subunits: a(1), b(2) and c(10-14). The alpha and beta chains form an alternating ring which encloses part of the gamma chain. F(1) is attached to F(0) by a central stalk formed by the gamma and epsilon chains, while a peripheral stalk is formed by the delta and b chains.</text>
</comment>
<keyword evidence="7 13" id="KW-1133">Transmembrane helix</keyword>
<evidence type="ECO:0000313" key="19">
    <source>
        <dbReference type="Proteomes" id="UP001055437"/>
    </source>
</evidence>
<dbReference type="InterPro" id="IPR002146">
    <property type="entry name" value="ATP_synth_b/b'su_bac/chlpt"/>
</dbReference>
<dbReference type="GO" id="GO:0005886">
    <property type="term" value="C:plasma membrane"/>
    <property type="evidence" value="ECO:0007669"/>
    <property type="project" value="UniProtKB-SubCell"/>
</dbReference>
<evidence type="ECO:0000256" key="15">
    <source>
        <dbReference type="SAM" id="Coils"/>
    </source>
</evidence>
<dbReference type="GO" id="GO:0046961">
    <property type="term" value="F:proton-transporting ATPase activity, rotational mechanism"/>
    <property type="evidence" value="ECO:0007669"/>
    <property type="project" value="TreeGrafter"/>
</dbReference>
<dbReference type="GO" id="GO:0012505">
    <property type="term" value="C:endomembrane system"/>
    <property type="evidence" value="ECO:0007669"/>
    <property type="project" value="UniProtKB-SubCell"/>
</dbReference>
<organism evidence="16 18">
    <name type="scientific">Clostridium septicum</name>
    <dbReference type="NCBI Taxonomy" id="1504"/>
    <lineage>
        <taxon>Bacteria</taxon>
        <taxon>Bacillati</taxon>
        <taxon>Bacillota</taxon>
        <taxon>Clostridia</taxon>
        <taxon>Eubacteriales</taxon>
        <taxon>Clostridiaceae</taxon>
        <taxon>Clostridium</taxon>
    </lineage>
</organism>
<evidence type="ECO:0000256" key="9">
    <source>
        <dbReference type="ARBA" id="ARBA00023136"/>
    </source>
</evidence>
<evidence type="ECO:0000256" key="2">
    <source>
        <dbReference type="ARBA" id="ARBA00022448"/>
    </source>
</evidence>
<dbReference type="InterPro" id="IPR028987">
    <property type="entry name" value="ATP_synth_B-like_membr_sf"/>
</dbReference>
<keyword evidence="15" id="KW-0175">Coiled coil</keyword>
<dbReference type="InterPro" id="IPR005864">
    <property type="entry name" value="ATP_synth_F0_bsu_bac"/>
</dbReference>
<proteinExistence type="inferred from homology"/>
<keyword evidence="9 13" id="KW-0472">Membrane</keyword>
<evidence type="ECO:0000313" key="18">
    <source>
        <dbReference type="Proteomes" id="UP000280586"/>
    </source>
</evidence>
<keyword evidence="6 13" id="KW-0375">Hydrogen ion transport</keyword>
<keyword evidence="8 13" id="KW-0406">Ion transport</keyword>
<keyword evidence="5 13" id="KW-0812">Transmembrane</keyword>
<feature type="transmembrane region" description="Helical" evidence="13">
    <location>
        <begin position="6"/>
        <end position="27"/>
    </location>
</feature>
<dbReference type="PANTHER" id="PTHR33445">
    <property type="entry name" value="ATP SYNTHASE SUBUNIT B', CHLOROPLASTIC"/>
    <property type="match status" value="1"/>
</dbReference>
<evidence type="ECO:0000256" key="5">
    <source>
        <dbReference type="ARBA" id="ARBA00022692"/>
    </source>
</evidence>
<accession>A0A9N7PJJ8</accession>
<evidence type="ECO:0000256" key="7">
    <source>
        <dbReference type="ARBA" id="ARBA00022989"/>
    </source>
</evidence>
<dbReference type="KEGG" id="csep:CP523_10170"/>
<dbReference type="CDD" id="cd06503">
    <property type="entry name" value="ATP-synt_Fo_b"/>
    <property type="match status" value="1"/>
</dbReference>
<dbReference type="Proteomes" id="UP000280586">
    <property type="component" value="Chromosome"/>
</dbReference>
<evidence type="ECO:0000256" key="13">
    <source>
        <dbReference type="HAMAP-Rule" id="MF_01398"/>
    </source>
</evidence>
<dbReference type="RefSeq" id="WP_066676636.1">
    <property type="nucleotide sequence ID" value="NZ_CABMIZ010000017.1"/>
</dbReference>
<keyword evidence="19" id="KW-1185">Reference proteome</keyword>
<name>A0A9N7PJJ8_CLOSE</name>
<dbReference type="EMBL" id="CP099799">
    <property type="protein sequence ID" value="USS01333.1"/>
    <property type="molecule type" value="Genomic_DNA"/>
</dbReference>
<dbReference type="Proteomes" id="UP001055437">
    <property type="component" value="Chromosome"/>
</dbReference>
<evidence type="ECO:0000256" key="1">
    <source>
        <dbReference type="ARBA" id="ARBA00005513"/>
    </source>
</evidence>
<reference evidence="16 18" key="1">
    <citation type="submission" date="2017-09" db="EMBL/GenBank/DDBJ databases">
        <authorList>
            <person name="Thomas P."/>
            <person name="Seyboldt C."/>
        </authorList>
    </citation>
    <scope>NUCLEOTIDE SEQUENCE [LARGE SCALE GENOMIC DNA]</scope>
    <source>
        <strain evidence="16 18">DSM 7534</strain>
    </source>
</reference>
<comment type="function">
    <text evidence="11 13">F(1)F(0) ATP synthase produces ATP from ADP in the presence of a proton or sodium gradient. F-type ATPases consist of two structural domains, F(1) containing the extramembraneous catalytic core and F(0) containing the membrane proton channel, linked together by a central stalk and a peripheral stalk. During catalysis, ATP synthesis in the catalytic domain of F(1) is coupled via a rotary mechanism of the central stalk subunits to proton translocation.</text>
</comment>